<feature type="binding site" evidence="14">
    <location>
        <begin position="24"/>
        <end position="31"/>
    </location>
    <ligand>
        <name>GTP</name>
        <dbReference type="ChEBI" id="CHEBI:37565"/>
    </ligand>
</feature>
<keyword evidence="4" id="KW-0519">Myristate</keyword>
<evidence type="ECO:0000256" key="5">
    <source>
        <dbReference type="ARBA" id="ARBA00022741"/>
    </source>
</evidence>
<keyword evidence="6" id="KW-0378">Hydrolase</keyword>
<evidence type="ECO:0000256" key="7">
    <source>
        <dbReference type="ARBA" id="ARBA00022892"/>
    </source>
</evidence>
<proteinExistence type="inferred from homology"/>
<feature type="binding site" evidence="15">
    <location>
        <position position="31"/>
    </location>
    <ligand>
        <name>Mg(2+)</name>
        <dbReference type="ChEBI" id="CHEBI:18420"/>
    </ligand>
</feature>
<accession>A0A0K6GCB8</accession>
<evidence type="ECO:0000256" key="8">
    <source>
        <dbReference type="ARBA" id="ARBA00022927"/>
    </source>
</evidence>
<dbReference type="Pfam" id="PF00025">
    <property type="entry name" value="Arf"/>
    <property type="match status" value="1"/>
</dbReference>
<evidence type="ECO:0000256" key="2">
    <source>
        <dbReference type="ARBA" id="ARBA00010290"/>
    </source>
</evidence>
<dbReference type="InterPro" id="IPR024156">
    <property type="entry name" value="Small_GTPase_ARF"/>
</dbReference>
<dbReference type="SMART" id="SM00177">
    <property type="entry name" value="ARF"/>
    <property type="match status" value="1"/>
</dbReference>
<evidence type="ECO:0000256" key="13">
    <source>
        <dbReference type="ARBA" id="ARBA00070396"/>
    </source>
</evidence>
<dbReference type="GO" id="GO:0003924">
    <property type="term" value="F:GTPase activity"/>
    <property type="evidence" value="ECO:0007669"/>
    <property type="project" value="InterPro"/>
</dbReference>
<keyword evidence="11" id="KW-0449">Lipoprotein</keyword>
<dbReference type="GO" id="GO:0016192">
    <property type="term" value="P:vesicle-mediated transport"/>
    <property type="evidence" value="ECO:0007669"/>
    <property type="project" value="UniProtKB-KW"/>
</dbReference>
<keyword evidence="8" id="KW-0653">Protein transport</keyword>
<feature type="compositionally biased region" description="Polar residues" evidence="17">
    <location>
        <begin position="691"/>
        <end position="706"/>
    </location>
</feature>
<evidence type="ECO:0000256" key="1">
    <source>
        <dbReference type="ARBA" id="ARBA00004555"/>
    </source>
</evidence>
<feature type="domain" description="UFSP1/2/DUB catalytic" evidence="18">
    <location>
        <begin position="414"/>
        <end position="608"/>
    </location>
</feature>
<comment type="similarity">
    <text evidence="2">Belongs to the small GTPase superfamily. Arf family.</text>
</comment>
<dbReference type="GO" id="GO:0046872">
    <property type="term" value="F:metal ion binding"/>
    <property type="evidence" value="ECO:0007669"/>
    <property type="project" value="UniProtKB-KW"/>
</dbReference>
<evidence type="ECO:0000256" key="12">
    <source>
        <dbReference type="ARBA" id="ARBA00053326"/>
    </source>
</evidence>
<dbReference type="Pfam" id="PF07910">
    <property type="entry name" value="Peptidase_C78"/>
    <property type="match status" value="1"/>
</dbReference>
<dbReference type="AlphaFoldDB" id="A0A0K6GCB8"/>
<dbReference type="GO" id="GO:0015031">
    <property type="term" value="P:protein transport"/>
    <property type="evidence" value="ECO:0007669"/>
    <property type="project" value="UniProtKB-KW"/>
</dbReference>
<name>A0A0K6GCB8_9AGAM</name>
<keyword evidence="16" id="KW-0175">Coiled coil</keyword>
<evidence type="ECO:0000259" key="18">
    <source>
        <dbReference type="Pfam" id="PF07910"/>
    </source>
</evidence>
<evidence type="ECO:0000256" key="11">
    <source>
        <dbReference type="ARBA" id="ARBA00023288"/>
    </source>
</evidence>
<dbReference type="SUPFAM" id="SSF52540">
    <property type="entry name" value="P-loop containing nucleoside triphosphate hydrolases"/>
    <property type="match status" value="1"/>
</dbReference>
<evidence type="ECO:0000313" key="19">
    <source>
        <dbReference type="EMBL" id="CUA76004.1"/>
    </source>
</evidence>
<feature type="binding site" evidence="15">
    <location>
        <position position="48"/>
    </location>
    <ligand>
        <name>Mg(2+)</name>
        <dbReference type="ChEBI" id="CHEBI:18420"/>
    </ligand>
</feature>
<keyword evidence="15" id="KW-0479">Metal-binding</keyword>
<keyword evidence="7" id="KW-0931">ER-Golgi transport</keyword>
<evidence type="ECO:0000256" key="15">
    <source>
        <dbReference type="PIRSR" id="PIRSR606689-2"/>
    </source>
</evidence>
<protein>
    <recommendedName>
        <fullName evidence="13">ADP-ribosylation factor</fullName>
    </recommendedName>
</protein>
<organism evidence="19 20">
    <name type="scientific">Rhizoctonia solani</name>
    <dbReference type="NCBI Taxonomy" id="456999"/>
    <lineage>
        <taxon>Eukaryota</taxon>
        <taxon>Fungi</taxon>
        <taxon>Dikarya</taxon>
        <taxon>Basidiomycota</taxon>
        <taxon>Agaricomycotina</taxon>
        <taxon>Agaricomycetes</taxon>
        <taxon>Cantharellales</taxon>
        <taxon>Ceratobasidiaceae</taxon>
        <taxon>Rhizoctonia</taxon>
    </lineage>
</organism>
<dbReference type="EMBL" id="CYGV01001622">
    <property type="protein sequence ID" value="CUA76004.1"/>
    <property type="molecule type" value="Genomic_DNA"/>
</dbReference>
<dbReference type="InterPro" id="IPR012462">
    <property type="entry name" value="UFSP1/2_DUB_cat"/>
</dbReference>
<comment type="function">
    <text evidence="12">GTP-binding protein involved in protein trafficking; may modulate vesicle budding and uncoating within the Golgi apparatus.</text>
</comment>
<dbReference type="Gene3D" id="3.40.50.300">
    <property type="entry name" value="P-loop containing nucleotide triphosphate hydrolases"/>
    <property type="match status" value="1"/>
</dbReference>
<dbReference type="FunFam" id="3.40.50.300:FF:003500">
    <property type="entry name" value="ADP-ribosylation factor 1"/>
    <property type="match status" value="1"/>
</dbReference>
<dbReference type="GO" id="GO:0005525">
    <property type="term" value="F:GTP binding"/>
    <property type="evidence" value="ECO:0007669"/>
    <property type="project" value="UniProtKB-KW"/>
</dbReference>
<keyword evidence="5 14" id="KW-0547">Nucleotide-binding</keyword>
<dbReference type="PROSITE" id="PS51417">
    <property type="entry name" value="ARF"/>
    <property type="match status" value="1"/>
</dbReference>
<sequence>MMLPEFLTRLFPGKQDTKRILMLGLDGAGKTTFLYRMCLGEIVTTIPTIGFNVETVKAPTSGRRGSLQLTCWDVGGCDKIRPLLKHYAVGTGAIIWVLDSNDRERLQEAIDELRVMLVMTDNERGKGANPVPCLILANKQDLKATMTLDEVRIKMAPVISIRPSCAVFATSLISDNFSSTITPAMNWLCDVLNEDQSKQRHSQDLESHTQDIEGLAEKLNSWVERASTDVSPSQFLEAFEGINLPSWDHYTHIRIAYTILRTHGRQKGLTWVGIHQWDLFQSTTMSESLVSIADDNDKGYVFCELCRESLQELSLEDRQTHYEAHFNKGDGLQVNEIDAQLAASIATQGSSPSRGVVAPGTHSSRQQVIVQQKPRYNVFWHPVCGLPVPRIATPGIIPIIGWALARPGSRGGALCSPLVTHYGTELWDLGWGCGYRNFLMACSALVAQDVQPEYRSLLMNDNCGPPGVRNLQLWIEDAWRRGYDTHGAAQLRHHLIGTRKWIGTAELYVAFTSRGIPARLVDFPNNGHAHLALIQWLASHFMEHSNDLGSGPEGGHPTPHVYISTKMPIVLQHKGHSRTVVGVEFTKAGGTNLLIYDPARRPSATIHKAGLRVHTSGVSSIRLNTFPDPHQHHHGSPTKAKAFFKRVIKRRSRNQMDEQVPKRVRGGTAEVDDWEASGRGKGHKLGGSASKDPSNNGPAPSKTNDPNPHASGELKSSEENIDLLITLQGLDLGQVLGAYRVTPSQLSKKDQYQILWFPMTAPLTGPERDACKVVRSERVTVSPAPAA</sequence>
<keyword evidence="3" id="KW-0813">Transport</keyword>
<evidence type="ECO:0000256" key="6">
    <source>
        <dbReference type="ARBA" id="ARBA00022801"/>
    </source>
</evidence>
<gene>
    <name evidence="19" type="ORF">RSOLAG22IIIB_02010</name>
</gene>
<keyword evidence="20" id="KW-1185">Reference proteome</keyword>
<dbReference type="Proteomes" id="UP000044841">
    <property type="component" value="Unassembled WGS sequence"/>
</dbReference>
<evidence type="ECO:0000256" key="16">
    <source>
        <dbReference type="SAM" id="Coils"/>
    </source>
</evidence>
<dbReference type="InterPro" id="IPR027417">
    <property type="entry name" value="P-loop_NTPase"/>
</dbReference>
<reference evidence="19 20" key="1">
    <citation type="submission" date="2015-07" db="EMBL/GenBank/DDBJ databases">
        <authorList>
            <person name="Noorani M."/>
        </authorList>
    </citation>
    <scope>NUCLEOTIDE SEQUENCE [LARGE SCALE GENOMIC DNA]</scope>
    <source>
        <strain evidence="19">BBA 69670</strain>
    </source>
</reference>
<evidence type="ECO:0000256" key="17">
    <source>
        <dbReference type="SAM" id="MobiDB-lite"/>
    </source>
</evidence>
<keyword evidence="9" id="KW-0333">Golgi apparatus</keyword>
<evidence type="ECO:0000313" key="20">
    <source>
        <dbReference type="Proteomes" id="UP000044841"/>
    </source>
</evidence>
<dbReference type="Gene3D" id="3.90.70.130">
    <property type="match status" value="1"/>
</dbReference>
<evidence type="ECO:0000256" key="14">
    <source>
        <dbReference type="PIRSR" id="PIRSR606689-1"/>
    </source>
</evidence>
<evidence type="ECO:0000256" key="9">
    <source>
        <dbReference type="ARBA" id="ARBA00023034"/>
    </source>
</evidence>
<keyword evidence="10 14" id="KW-0342">GTP-binding</keyword>
<evidence type="ECO:0000256" key="10">
    <source>
        <dbReference type="ARBA" id="ARBA00023134"/>
    </source>
</evidence>
<keyword evidence="15" id="KW-0460">Magnesium</keyword>
<evidence type="ECO:0000256" key="4">
    <source>
        <dbReference type="ARBA" id="ARBA00022707"/>
    </source>
</evidence>
<dbReference type="GO" id="GO:0005794">
    <property type="term" value="C:Golgi apparatus"/>
    <property type="evidence" value="ECO:0007669"/>
    <property type="project" value="UniProtKB-SubCell"/>
</dbReference>
<evidence type="ECO:0000256" key="3">
    <source>
        <dbReference type="ARBA" id="ARBA00022448"/>
    </source>
</evidence>
<feature type="binding site" evidence="14">
    <location>
        <position position="76"/>
    </location>
    <ligand>
        <name>GTP</name>
        <dbReference type="ChEBI" id="CHEBI:37565"/>
    </ligand>
</feature>
<dbReference type="PANTHER" id="PTHR11711">
    <property type="entry name" value="ADP RIBOSYLATION FACTOR-RELATED"/>
    <property type="match status" value="1"/>
</dbReference>
<dbReference type="SMART" id="SM00178">
    <property type="entry name" value="SAR"/>
    <property type="match status" value="1"/>
</dbReference>
<comment type="subcellular location">
    <subcellularLocation>
        <location evidence="1">Golgi apparatus</location>
    </subcellularLocation>
</comment>
<feature type="binding site" evidence="14">
    <location>
        <begin position="138"/>
        <end position="141"/>
    </location>
    <ligand>
        <name>GTP</name>
        <dbReference type="ChEBI" id="CHEBI:37565"/>
    </ligand>
</feature>
<dbReference type="CDD" id="cd00878">
    <property type="entry name" value="Arf_Arl"/>
    <property type="match status" value="1"/>
</dbReference>
<dbReference type="InterPro" id="IPR006689">
    <property type="entry name" value="Small_GTPase_ARF/SAR"/>
</dbReference>
<feature type="coiled-coil region" evidence="16">
    <location>
        <begin position="198"/>
        <end position="225"/>
    </location>
</feature>
<feature type="region of interest" description="Disordered" evidence="17">
    <location>
        <begin position="650"/>
        <end position="714"/>
    </location>
</feature>